<evidence type="ECO:0000256" key="1">
    <source>
        <dbReference type="SAM" id="MobiDB-lite"/>
    </source>
</evidence>
<dbReference type="Proteomes" id="UP000000763">
    <property type="component" value="Chromosome 2"/>
</dbReference>
<feature type="compositionally biased region" description="Low complexity" evidence="1">
    <location>
        <begin position="95"/>
        <end position="105"/>
    </location>
</feature>
<gene>
    <name evidence="3" type="primary">B1250G12.15</name>
</gene>
<reference evidence="4" key="2">
    <citation type="journal article" date="2008" name="Nucleic Acids Res.">
        <title>The rice annotation project database (RAP-DB): 2008 update.</title>
        <authorList>
            <consortium name="The rice annotation project (RAP)"/>
        </authorList>
    </citation>
    <scope>GENOME REANNOTATION</scope>
    <source>
        <strain evidence="4">cv. Nipponbare</strain>
    </source>
</reference>
<feature type="compositionally biased region" description="Gly residues" evidence="1">
    <location>
        <begin position="56"/>
        <end position="66"/>
    </location>
</feature>
<proteinExistence type="predicted"/>
<dbReference type="EMBL" id="AP006452">
    <property type="protein sequence ID" value="BAD26480.1"/>
    <property type="molecule type" value="Genomic_DNA"/>
</dbReference>
<keyword evidence="2" id="KW-0732">Signal</keyword>
<organism evidence="3 4">
    <name type="scientific">Oryza sativa subsp. japonica</name>
    <name type="common">Rice</name>
    <dbReference type="NCBI Taxonomy" id="39947"/>
    <lineage>
        <taxon>Eukaryota</taxon>
        <taxon>Viridiplantae</taxon>
        <taxon>Streptophyta</taxon>
        <taxon>Embryophyta</taxon>
        <taxon>Tracheophyta</taxon>
        <taxon>Spermatophyta</taxon>
        <taxon>Magnoliopsida</taxon>
        <taxon>Liliopsida</taxon>
        <taxon>Poales</taxon>
        <taxon>Poaceae</taxon>
        <taxon>BOP clade</taxon>
        <taxon>Oryzoideae</taxon>
        <taxon>Oryzeae</taxon>
        <taxon>Oryzinae</taxon>
        <taxon>Oryza</taxon>
        <taxon>Oryza sativa</taxon>
    </lineage>
</organism>
<name>Q6H469_ORYSJ</name>
<evidence type="ECO:0000313" key="4">
    <source>
        <dbReference type="Proteomes" id="UP000000763"/>
    </source>
</evidence>
<feature type="region of interest" description="Disordered" evidence="1">
    <location>
        <begin position="23"/>
        <end position="105"/>
    </location>
</feature>
<reference evidence="4" key="1">
    <citation type="journal article" date="2005" name="Nature">
        <title>The map-based sequence of the rice genome.</title>
        <authorList>
            <consortium name="International rice genome sequencing project (IRGSP)"/>
            <person name="Matsumoto T."/>
            <person name="Wu J."/>
            <person name="Kanamori H."/>
            <person name="Katayose Y."/>
            <person name="Fujisawa M."/>
            <person name="Namiki N."/>
            <person name="Mizuno H."/>
            <person name="Yamamoto K."/>
            <person name="Antonio B.A."/>
            <person name="Baba T."/>
            <person name="Sakata K."/>
            <person name="Nagamura Y."/>
            <person name="Aoki H."/>
            <person name="Arikawa K."/>
            <person name="Arita K."/>
            <person name="Bito T."/>
            <person name="Chiden Y."/>
            <person name="Fujitsuka N."/>
            <person name="Fukunaka R."/>
            <person name="Hamada M."/>
            <person name="Harada C."/>
            <person name="Hayashi A."/>
            <person name="Hijishita S."/>
            <person name="Honda M."/>
            <person name="Hosokawa S."/>
            <person name="Ichikawa Y."/>
            <person name="Idonuma A."/>
            <person name="Iijima M."/>
            <person name="Ikeda M."/>
            <person name="Ikeno M."/>
            <person name="Ito K."/>
            <person name="Ito S."/>
            <person name="Ito T."/>
            <person name="Ito Y."/>
            <person name="Ito Y."/>
            <person name="Iwabuchi A."/>
            <person name="Kamiya K."/>
            <person name="Karasawa W."/>
            <person name="Kurita K."/>
            <person name="Katagiri S."/>
            <person name="Kikuta A."/>
            <person name="Kobayashi H."/>
            <person name="Kobayashi N."/>
            <person name="Machita K."/>
            <person name="Maehara T."/>
            <person name="Masukawa M."/>
            <person name="Mizubayashi T."/>
            <person name="Mukai Y."/>
            <person name="Nagasaki H."/>
            <person name="Nagata Y."/>
            <person name="Naito S."/>
            <person name="Nakashima M."/>
            <person name="Nakama Y."/>
            <person name="Nakamichi Y."/>
            <person name="Nakamura M."/>
            <person name="Meguro A."/>
            <person name="Negishi M."/>
            <person name="Ohta I."/>
            <person name="Ohta T."/>
            <person name="Okamoto M."/>
            <person name="Ono N."/>
            <person name="Saji S."/>
            <person name="Sakaguchi M."/>
            <person name="Sakai K."/>
            <person name="Shibata M."/>
            <person name="Shimokawa T."/>
            <person name="Song J."/>
            <person name="Takazaki Y."/>
            <person name="Terasawa K."/>
            <person name="Tsugane M."/>
            <person name="Tsuji K."/>
            <person name="Ueda S."/>
            <person name="Waki K."/>
            <person name="Yamagata H."/>
            <person name="Yamamoto M."/>
            <person name="Yamamoto S."/>
            <person name="Yamane H."/>
            <person name="Yoshiki S."/>
            <person name="Yoshihara R."/>
            <person name="Yukawa K."/>
            <person name="Zhong H."/>
            <person name="Yano M."/>
            <person name="Yuan Q."/>
            <person name="Ouyang S."/>
            <person name="Liu J."/>
            <person name="Jones K.M."/>
            <person name="Gansberger K."/>
            <person name="Moffat K."/>
            <person name="Hill J."/>
            <person name="Bera J."/>
            <person name="Fadrosh D."/>
            <person name="Jin S."/>
            <person name="Johri S."/>
            <person name="Kim M."/>
            <person name="Overton L."/>
            <person name="Reardon M."/>
            <person name="Tsitrin T."/>
            <person name="Vuong H."/>
            <person name="Weaver B."/>
            <person name="Ciecko A."/>
            <person name="Tallon L."/>
            <person name="Jackson J."/>
            <person name="Pai G."/>
            <person name="Aken S.V."/>
            <person name="Utterback T."/>
            <person name="Reidmuller S."/>
            <person name="Feldblyum T."/>
            <person name="Hsiao J."/>
            <person name="Zismann V."/>
            <person name="Iobst S."/>
            <person name="de Vazeille A.R."/>
            <person name="Buell C.R."/>
            <person name="Ying K."/>
            <person name="Li Y."/>
            <person name="Lu T."/>
            <person name="Huang Y."/>
            <person name="Zhao Q."/>
            <person name="Feng Q."/>
            <person name="Zhang L."/>
            <person name="Zhu J."/>
            <person name="Weng Q."/>
            <person name="Mu J."/>
            <person name="Lu Y."/>
            <person name="Fan D."/>
            <person name="Liu Y."/>
            <person name="Guan J."/>
            <person name="Zhang Y."/>
            <person name="Yu S."/>
            <person name="Liu X."/>
            <person name="Zhang Y."/>
            <person name="Hong G."/>
            <person name="Han B."/>
            <person name="Choisne N."/>
            <person name="Demange N."/>
            <person name="Orjeda G."/>
            <person name="Samain S."/>
            <person name="Cattolico L."/>
            <person name="Pelletier E."/>
            <person name="Couloux A."/>
            <person name="Segurens B."/>
            <person name="Wincker P."/>
            <person name="D'Hont A."/>
            <person name="Scarpelli C."/>
            <person name="Weissenbach J."/>
            <person name="Salanoubat M."/>
            <person name="Quetier F."/>
            <person name="Yu Y."/>
            <person name="Kim H.R."/>
            <person name="Rambo T."/>
            <person name="Currie J."/>
            <person name="Collura K."/>
            <person name="Luo M."/>
            <person name="Yang T."/>
            <person name="Ammiraju J.S.S."/>
            <person name="Engler F."/>
            <person name="Soderlund C."/>
            <person name="Wing R.A."/>
            <person name="Palmer L.E."/>
            <person name="de la Bastide M."/>
            <person name="Spiegel L."/>
            <person name="Nascimento L."/>
            <person name="Zutavern T."/>
            <person name="O'Shaughnessy A."/>
            <person name="Dike S."/>
            <person name="Dedhia N."/>
            <person name="Preston R."/>
            <person name="Balija V."/>
            <person name="McCombie W.R."/>
            <person name="Chow T."/>
            <person name="Chen H."/>
            <person name="Chung M."/>
            <person name="Chen C."/>
            <person name="Shaw J."/>
            <person name="Wu H."/>
            <person name="Hsiao K."/>
            <person name="Chao Y."/>
            <person name="Chu M."/>
            <person name="Cheng C."/>
            <person name="Hour A."/>
            <person name="Lee P."/>
            <person name="Lin S."/>
            <person name="Lin Y."/>
            <person name="Liou J."/>
            <person name="Liu S."/>
            <person name="Hsing Y."/>
            <person name="Raghuvanshi S."/>
            <person name="Mohanty A."/>
            <person name="Bharti A.K."/>
            <person name="Gaur A."/>
            <person name="Gupta V."/>
            <person name="Kumar D."/>
            <person name="Ravi V."/>
            <person name="Vij S."/>
            <person name="Kapur A."/>
            <person name="Khurana P."/>
            <person name="Khurana P."/>
            <person name="Khurana J.P."/>
            <person name="Tyagi A.K."/>
            <person name="Gaikwad K."/>
            <person name="Singh A."/>
            <person name="Dalal V."/>
            <person name="Srivastava S."/>
            <person name="Dixit A."/>
            <person name="Pal A.K."/>
            <person name="Ghazi I.A."/>
            <person name="Yadav M."/>
            <person name="Pandit A."/>
            <person name="Bhargava A."/>
            <person name="Sureshbabu K."/>
            <person name="Batra K."/>
            <person name="Sharma T.R."/>
            <person name="Mohapatra T."/>
            <person name="Singh N.K."/>
            <person name="Messing J."/>
            <person name="Nelson A.B."/>
            <person name="Fuks G."/>
            <person name="Kavchok S."/>
            <person name="Keizer G."/>
            <person name="Linton E."/>
            <person name="Llaca V."/>
            <person name="Song R."/>
            <person name="Tanyolac B."/>
            <person name="Young S."/>
            <person name="Ho-Il K."/>
            <person name="Hahn J.H."/>
            <person name="Sangsakoo G."/>
            <person name="Vanavichit A."/>
            <person name="de Mattos Luiz.A.T."/>
            <person name="Zimmer P.D."/>
            <person name="Malone G."/>
            <person name="Dellagostin O."/>
            <person name="de Oliveira A.C."/>
            <person name="Bevan M."/>
            <person name="Bancroft I."/>
            <person name="Minx P."/>
            <person name="Cordum H."/>
            <person name="Wilson R."/>
            <person name="Cheng Z."/>
            <person name="Jin W."/>
            <person name="Jiang J."/>
            <person name="Leong S.A."/>
            <person name="Iwama H."/>
            <person name="Gojobori T."/>
            <person name="Itoh T."/>
            <person name="Niimura Y."/>
            <person name="Fujii Y."/>
            <person name="Habara T."/>
            <person name="Sakai H."/>
            <person name="Sato Y."/>
            <person name="Wilson G."/>
            <person name="Kumar K."/>
            <person name="McCouch S."/>
            <person name="Juretic N."/>
            <person name="Hoen D."/>
            <person name="Wright S."/>
            <person name="Bruskiewich R."/>
            <person name="Bureau T."/>
            <person name="Miyao A."/>
            <person name="Hirochika H."/>
            <person name="Nishikawa T."/>
            <person name="Kadowaki K."/>
            <person name="Sugiura M."/>
            <person name="Burr B."/>
            <person name="Sasaki T."/>
        </authorList>
    </citation>
    <scope>NUCLEOTIDE SEQUENCE [LARGE SCALE GENOMIC DNA]</scope>
    <source>
        <strain evidence="4">cv. Nipponbare</strain>
    </source>
</reference>
<dbReference type="AlphaFoldDB" id="Q6H469"/>
<sequence>MSVLFLLPISLLSLSLPFFPFGRQAGGRRERAGGIGAHQNRTGGSGRRLGRRRLGGGDGEGNGGGDSRQWEGEGNGGGDSRQWEGERNGGSPHCRSSSSSLRLPA</sequence>
<evidence type="ECO:0000313" key="3">
    <source>
        <dbReference type="EMBL" id="BAD26480.1"/>
    </source>
</evidence>
<feature type="signal peptide" evidence="2">
    <location>
        <begin position="1"/>
        <end position="17"/>
    </location>
</feature>
<protein>
    <submittedName>
        <fullName evidence="3">Uncharacterized protein</fullName>
    </submittedName>
</protein>
<accession>Q6H469</accession>
<evidence type="ECO:0000256" key="2">
    <source>
        <dbReference type="SAM" id="SignalP"/>
    </source>
</evidence>
<feature type="chain" id="PRO_5004274706" evidence="2">
    <location>
        <begin position="18"/>
        <end position="105"/>
    </location>
</feature>